<protein>
    <submittedName>
        <fullName evidence="2">Uncharacterized protein</fullName>
    </submittedName>
</protein>
<dbReference type="Proteomes" id="UP000248021">
    <property type="component" value="Unassembled WGS sequence"/>
</dbReference>
<evidence type="ECO:0000256" key="1">
    <source>
        <dbReference type="SAM" id="MobiDB-lite"/>
    </source>
</evidence>
<dbReference type="EMBL" id="QJJK01000014">
    <property type="protein sequence ID" value="PXW53253.1"/>
    <property type="molecule type" value="Genomic_DNA"/>
</dbReference>
<name>A0A2V3TXH7_9HYPH</name>
<comment type="caution">
    <text evidence="2">The sequence shown here is derived from an EMBL/GenBank/DDBJ whole genome shotgun (WGS) entry which is preliminary data.</text>
</comment>
<gene>
    <name evidence="2" type="ORF">C7450_114130</name>
</gene>
<sequence length="31" mass="3402">MRADSRGNLDEDLPKDAPEDAGKHIYASIDT</sequence>
<dbReference type="AlphaFoldDB" id="A0A2V3TXH7"/>
<keyword evidence="3" id="KW-1185">Reference proteome</keyword>
<reference evidence="2 3" key="1">
    <citation type="submission" date="2018-05" db="EMBL/GenBank/DDBJ databases">
        <title>Genomic Encyclopedia of Type Strains, Phase IV (KMG-IV): sequencing the most valuable type-strain genomes for metagenomic binning, comparative biology and taxonomic classification.</title>
        <authorList>
            <person name="Goeker M."/>
        </authorList>
    </citation>
    <scope>NUCLEOTIDE SEQUENCE [LARGE SCALE GENOMIC DNA]</scope>
    <source>
        <strain evidence="2 3">DSM 6462</strain>
    </source>
</reference>
<organism evidence="2 3">
    <name type="scientific">Chelatococcus asaccharovorans</name>
    <dbReference type="NCBI Taxonomy" id="28210"/>
    <lineage>
        <taxon>Bacteria</taxon>
        <taxon>Pseudomonadati</taxon>
        <taxon>Pseudomonadota</taxon>
        <taxon>Alphaproteobacteria</taxon>
        <taxon>Hyphomicrobiales</taxon>
        <taxon>Chelatococcaceae</taxon>
        <taxon>Chelatococcus</taxon>
    </lineage>
</organism>
<feature type="region of interest" description="Disordered" evidence="1">
    <location>
        <begin position="1"/>
        <end position="31"/>
    </location>
</feature>
<proteinExistence type="predicted"/>
<evidence type="ECO:0000313" key="2">
    <source>
        <dbReference type="EMBL" id="PXW53253.1"/>
    </source>
</evidence>
<evidence type="ECO:0000313" key="3">
    <source>
        <dbReference type="Proteomes" id="UP000248021"/>
    </source>
</evidence>
<accession>A0A2V3TXH7</accession>
<feature type="compositionally biased region" description="Basic and acidic residues" evidence="1">
    <location>
        <begin position="1"/>
        <end position="23"/>
    </location>
</feature>